<protein>
    <submittedName>
        <fullName evidence="1">Uncharacterized protein</fullName>
    </submittedName>
</protein>
<sequence length="201" mass="22396">MAANALSTATIALTEKKMDMALDDIIKMSKKASFKGKQASRTTNKSQRFMNDRGIQRNYKVQRFMNSRSSIRQGVLSQRRTSFKRSQFPVTTAAARRGVGATIRNRVAYPSKQRFAAASMRRDAGDGNIVRKDKQKPKTLDALFSDLKEQRIRTISLELARSRGQFAGQGRRGRRQQRGLYGAANAAAGARAGDGFGEFIR</sequence>
<dbReference type="EMBL" id="KZ501875">
    <property type="protein sequence ID" value="PKU87460.1"/>
    <property type="molecule type" value="Genomic_DNA"/>
</dbReference>
<reference evidence="1 2" key="2">
    <citation type="journal article" date="2017" name="Nature">
        <title>The Apostasia genome and the evolution of orchids.</title>
        <authorList>
            <person name="Zhang G.Q."/>
            <person name="Liu K.W."/>
            <person name="Li Z."/>
            <person name="Lohaus R."/>
            <person name="Hsiao Y.Y."/>
            <person name="Niu S.C."/>
            <person name="Wang J.Y."/>
            <person name="Lin Y.C."/>
            <person name="Xu Q."/>
            <person name="Chen L.J."/>
            <person name="Yoshida K."/>
            <person name="Fujiwara S."/>
            <person name="Wang Z.W."/>
            <person name="Zhang Y.Q."/>
            <person name="Mitsuda N."/>
            <person name="Wang M."/>
            <person name="Liu G.H."/>
            <person name="Pecoraro L."/>
            <person name="Huang H.X."/>
            <person name="Xiao X.J."/>
            <person name="Lin M."/>
            <person name="Wu X.Y."/>
            <person name="Wu W.L."/>
            <person name="Chen Y.Y."/>
            <person name="Chang S.B."/>
            <person name="Sakamoto S."/>
            <person name="Ohme-Takagi M."/>
            <person name="Yagi M."/>
            <person name="Zeng S.J."/>
            <person name="Shen C.Y."/>
            <person name="Yeh C.M."/>
            <person name="Luo Y.B."/>
            <person name="Tsai W.C."/>
            <person name="Van de Peer Y."/>
            <person name="Liu Z.J."/>
        </authorList>
    </citation>
    <scope>NUCLEOTIDE SEQUENCE [LARGE SCALE GENOMIC DNA]</scope>
    <source>
        <tissue evidence="1">The whole plant</tissue>
    </source>
</reference>
<keyword evidence="2" id="KW-1185">Reference proteome</keyword>
<reference evidence="1 2" key="1">
    <citation type="journal article" date="2016" name="Sci. Rep.">
        <title>The Dendrobium catenatum Lindl. genome sequence provides insights into polysaccharide synthase, floral development and adaptive evolution.</title>
        <authorList>
            <person name="Zhang G.Q."/>
            <person name="Xu Q."/>
            <person name="Bian C."/>
            <person name="Tsai W.C."/>
            <person name="Yeh C.M."/>
            <person name="Liu K.W."/>
            <person name="Yoshida K."/>
            <person name="Zhang L.S."/>
            <person name="Chang S.B."/>
            <person name="Chen F."/>
            <person name="Shi Y."/>
            <person name="Su Y.Y."/>
            <person name="Zhang Y.Q."/>
            <person name="Chen L.J."/>
            <person name="Yin Y."/>
            <person name="Lin M."/>
            <person name="Huang H."/>
            <person name="Deng H."/>
            <person name="Wang Z.W."/>
            <person name="Zhu S.L."/>
            <person name="Zhao X."/>
            <person name="Deng C."/>
            <person name="Niu S.C."/>
            <person name="Huang J."/>
            <person name="Wang M."/>
            <person name="Liu G.H."/>
            <person name="Yang H.J."/>
            <person name="Xiao X.J."/>
            <person name="Hsiao Y.Y."/>
            <person name="Wu W.L."/>
            <person name="Chen Y.Y."/>
            <person name="Mitsuda N."/>
            <person name="Ohme-Takagi M."/>
            <person name="Luo Y.B."/>
            <person name="Van de Peer Y."/>
            <person name="Liu Z.J."/>
        </authorList>
    </citation>
    <scope>NUCLEOTIDE SEQUENCE [LARGE SCALE GENOMIC DNA]</scope>
    <source>
        <tissue evidence="1">The whole plant</tissue>
    </source>
</reference>
<evidence type="ECO:0000313" key="2">
    <source>
        <dbReference type="Proteomes" id="UP000233837"/>
    </source>
</evidence>
<name>A0A2I0XHT8_9ASPA</name>
<dbReference type="PANTHER" id="PTHR36048">
    <property type="entry name" value="RIBOSOME MATURATION FACTOR"/>
    <property type="match status" value="1"/>
</dbReference>
<accession>A0A2I0XHT8</accession>
<gene>
    <name evidence="1" type="ORF">MA16_Dca008556</name>
</gene>
<dbReference type="AlphaFoldDB" id="A0A2I0XHT8"/>
<dbReference type="PANTHER" id="PTHR36048:SF1">
    <property type="entry name" value="RIBOSOME MATURATION FACTOR"/>
    <property type="match status" value="1"/>
</dbReference>
<dbReference type="STRING" id="906689.A0A2I0XHT8"/>
<dbReference type="Proteomes" id="UP000233837">
    <property type="component" value="Unassembled WGS sequence"/>
</dbReference>
<dbReference type="OrthoDB" id="1902342at2759"/>
<proteinExistence type="predicted"/>
<evidence type="ECO:0000313" key="1">
    <source>
        <dbReference type="EMBL" id="PKU87460.1"/>
    </source>
</evidence>
<organism evidence="1 2">
    <name type="scientific">Dendrobium catenatum</name>
    <dbReference type="NCBI Taxonomy" id="906689"/>
    <lineage>
        <taxon>Eukaryota</taxon>
        <taxon>Viridiplantae</taxon>
        <taxon>Streptophyta</taxon>
        <taxon>Embryophyta</taxon>
        <taxon>Tracheophyta</taxon>
        <taxon>Spermatophyta</taxon>
        <taxon>Magnoliopsida</taxon>
        <taxon>Liliopsida</taxon>
        <taxon>Asparagales</taxon>
        <taxon>Orchidaceae</taxon>
        <taxon>Epidendroideae</taxon>
        <taxon>Malaxideae</taxon>
        <taxon>Dendrobiinae</taxon>
        <taxon>Dendrobium</taxon>
    </lineage>
</organism>